<organism evidence="7 8">
    <name type="scientific">Candolleomyces aberdarensis</name>
    <dbReference type="NCBI Taxonomy" id="2316362"/>
    <lineage>
        <taxon>Eukaryota</taxon>
        <taxon>Fungi</taxon>
        <taxon>Dikarya</taxon>
        <taxon>Basidiomycota</taxon>
        <taxon>Agaricomycotina</taxon>
        <taxon>Agaricomycetes</taxon>
        <taxon>Agaricomycetidae</taxon>
        <taxon>Agaricales</taxon>
        <taxon>Agaricineae</taxon>
        <taxon>Psathyrellaceae</taxon>
        <taxon>Candolleomyces</taxon>
    </lineage>
</organism>
<dbReference type="AlphaFoldDB" id="A0A4Q2DLS0"/>
<dbReference type="InterPro" id="IPR039481">
    <property type="entry name" value="EXOC2/Sec5_N_dom"/>
</dbReference>
<dbReference type="PANTHER" id="PTHR13043:SF1">
    <property type="entry name" value="EXOCYST COMPLEX COMPONENT 2"/>
    <property type="match status" value="1"/>
</dbReference>
<accession>A0A4Q2DLS0</accession>
<keyword evidence="4" id="KW-0653">Protein transport</keyword>
<keyword evidence="8" id="KW-1185">Reference proteome</keyword>
<dbReference type="PANTHER" id="PTHR13043">
    <property type="entry name" value="EXOCYST COMPLEX COMPONENT SEC5"/>
    <property type="match status" value="1"/>
</dbReference>
<sequence length="919" mass="102526">MPKLNFDIDEATLLKAYKISSLTPNQWEEVDHEFEDSVAGSLLSPTTGNESEGDPLGLGNEVRLVFRFQSSILHKADRERGMLPRLRDLDMDTKAAVLITSKSFDPKTFLSAVHPNATYQDLARGIAHLQNSIEARSEALRILVEDNFDRFVAVKASTDALHAEMKEGILAPPTEYASKPLRDQLKQAAQKANQVFLPVLENASKAQKLRTTLGVFERSKFFFNLPSFIIESIEAGRYEVAMRDYKKGKYLLENRPGQLLPIGTLKDGAATQAAEQQQKRVLDKVWSSVERAMSEMRNVLVSQLQDSSRSVEEQEKTLEILLELQSTDEPVWTYFDSHHKHIIDEMNKSYSTALTSIEGNLKKSEAEFSDPAAVTTSLAEQLQTSILQLEAKQSELMIAKSPGEPTWQAILELVKNVSEIMLASLPSFWKISRSFIEGRFKKSSSSQSRRSPTQCRTMALDIVKLYISLISQFFNLSDVAVMASGSGSSNTPPAHVPKASHSLSTAHYLLKILAELQDTVNEVNSMEISNEVTSLLKSLLESARWRFEDILINNWLRDAAIFYHVESWAPSTIIPHSTHYLGQVELFQRHLTTSAFRLAGGVESSSGLGNRPSKQNPIPQVFITKITRAFLDALYAILDGLVLLASDESPVVTGKLPPIDKSLQKSTLLEVLDVRDSNTRILVVVSNFGHMANTFIPSMLTQLESAFGVSLLEDRQTLNTVIKELDKTLFEGYVNPKAKAVKSLLRNGVLDPQMDWYDTPQPTSIRPYMYETLMYLVGVHAQVCEAAESLLPRTLNVLVEGLASEALQSFRQVKRFGMGGMLRATLEIEFMHQTLGRYVTTQAAETLSELYNKISQAYARRPGDESLQTSLDGVKKILAETRRATGVEFLCFRQTKTSSTSRGQTTGSRPRDKDRGAKG</sequence>
<feature type="domain" description="Exocyst complex component EXOC2/Sec5 N-terminal" evidence="6">
    <location>
        <begin position="54"/>
        <end position="892"/>
    </location>
</feature>
<dbReference type="GO" id="GO:0000145">
    <property type="term" value="C:exocyst"/>
    <property type="evidence" value="ECO:0007669"/>
    <property type="project" value="UniProtKB-UniRule"/>
</dbReference>
<dbReference type="InterPro" id="IPR029175">
    <property type="entry name" value="EXOC2/Sec5"/>
</dbReference>
<comment type="caution">
    <text evidence="7">The sequence shown here is derived from an EMBL/GenBank/DDBJ whole genome shotgun (WGS) entry which is preliminary data.</text>
</comment>
<feature type="compositionally biased region" description="Low complexity" evidence="5">
    <location>
        <begin position="898"/>
        <end position="908"/>
    </location>
</feature>
<evidence type="ECO:0000259" key="6">
    <source>
        <dbReference type="Pfam" id="PF15469"/>
    </source>
</evidence>
<evidence type="ECO:0000256" key="4">
    <source>
        <dbReference type="RuleBase" id="RU365069"/>
    </source>
</evidence>
<comment type="function">
    <text evidence="4">Component of the exocyst complex involved in the docking of exocytic vesicles with fusion sites on the plasma membrane.</text>
</comment>
<dbReference type="OrthoDB" id="26242at2759"/>
<dbReference type="GO" id="GO:0006893">
    <property type="term" value="P:Golgi to plasma membrane transport"/>
    <property type="evidence" value="ECO:0007669"/>
    <property type="project" value="UniProtKB-UniRule"/>
</dbReference>
<evidence type="ECO:0000256" key="5">
    <source>
        <dbReference type="SAM" id="MobiDB-lite"/>
    </source>
</evidence>
<evidence type="ECO:0000256" key="1">
    <source>
        <dbReference type="ARBA" id="ARBA00010578"/>
    </source>
</evidence>
<comment type="subunit">
    <text evidence="4">Component of the exocyst complex.</text>
</comment>
<feature type="compositionally biased region" description="Basic and acidic residues" evidence="5">
    <location>
        <begin position="909"/>
        <end position="919"/>
    </location>
</feature>
<dbReference type="EMBL" id="SDEE01000162">
    <property type="protein sequence ID" value="RXW20181.1"/>
    <property type="molecule type" value="Genomic_DNA"/>
</dbReference>
<comment type="similarity">
    <text evidence="1 4">Belongs to the SEC5 family.</text>
</comment>
<evidence type="ECO:0000256" key="2">
    <source>
        <dbReference type="ARBA" id="ARBA00022448"/>
    </source>
</evidence>
<dbReference type="Proteomes" id="UP000290288">
    <property type="component" value="Unassembled WGS sequence"/>
</dbReference>
<keyword evidence="2 4" id="KW-0813">Transport</keyword>
<evidence type="ECO:0000256" key="3">
    <source>
        <dbReference type="ARBA" id="ARBA00022483"/>
    </source>
</evidence>
<gene>
    <name evidence="7" type="ORF">EST38_g5679</name>
</gene>
<keyword evidence="3 4" id="KW-0268">Exocytosis</keyword>
<name>A0A4Q2DLS0_9AGAR</name>
<reference evidence="7 8" key="1">
    <citation type="submission" date="2019-01" db="EMBL/GenBank/DDBJ databases">
        <title>Draft genome sequence of Psathyrella aberdarensis IHI B618.</title>
        <authorList>
            <person name="Buettner E."/>
            <person name="Kellner H."/>
        </authorList>
    </citation>
    <scope>NUCLEOTIDE SEQUENCE [LARGE SCALE GENOMIC DNA]</scope>
    <source>
        <strain evidence="7 8">IHI B618</strain>
    </source>
</reference>
<evidence type="ECO:0000313" key="8">
    <source>
        <dbReference type="Proteomes" id="UP000290288"/>
    </source>
</evidence>
<evidence type="ECO:0000313" key="7">
    <source>
        <dbReference type="EMBL" id="RXW20181.1"/>
    </source>
</evidence>
<protein>
    <recommendedName>
        <fullName evidence="4">Exocyst complex component SEC5</fullName>
    </recommendedName>
</protein>
<dbReference type="STRING" id="2316362.A0A4Q2DLS0"/>
<feature type="region of interest" description="Disordered" evidence="5">
    <location>
        <begin position="898"/>
        <end position="919"/>
    </location>
</feature>
<proteinExistence type="inferred from homology"/>
<dbReference type="Pfam" id="PF15469">
    <property type="entry name" value="Sec5"/>
    <property type="match status" value="1"/>
</dbReference>
<dbReference type="GO" id="GO:0015031">
    <property type="term" value="P:protein transport"/>
    <property type="evidence" value="ECO:0007669"/>
    <property type="project" value="UniProtKB-KW"/>
</dbReference>
<dbReference type="GO" id="GO:0006887">
    <property type="term" value="P:exocytosis"/>
    <property type="evidence" value="ECO:0007669"/>
    <property type="project" value="UniProtKB-KW"/>
</dbReference>